<gene>
    <name evidence="2" type="ORF">GCM10023352_19010</name>
</gene>
<proteinExistence type="predicted"/>
<name>A0ABP9BRA1_9MICC</name>
<dbReference type="PROSITE" id="PS51186">
    <property type="entry name" value="GNAT"/>
    <property type="match status" value="1"/>
</dbReference>
<keyword evidence="3" id="KW-1185">Reference proteome</keyword>
<dbReference type="Pfam" id="PF13508">
    <property type="entry name" value="Acetyltransf_7"/>
    <property type="match status" value="1"/>
</dbReference>
<reference evidence="3" key="1">
    <citation type="journal article" date="2019" name="Int. J. Syst. Evol. Microbiol.">
        <title>The Global Catalogue of Microorganisms (GCM) 10K type strain sequencing project: providing services to taxonomists for standard genome sequencing and annotation.</title>
        <authorList>
            <consortium name="The Broad Institute Genomics Platform"/>
            <consortium name="The Broad Institute Genome Sequencing Center for Infectious Disease"/>
            <person name="Wu L."/>
            <person name="Ma J."/>
        </authorList>
    </citation>
    <scope>NUCLEOTIDE SEQUENCE [LARGE SCALE GENOMIC DNA]</scope>
    <source>
        <strain evidence="3">JCM 18541</strain>
    </source>
</reference>
<dbReference type="InterPro" id="IPR016181">
    <property type="entry name" value="Acyl_CoA_acyltransferase"/>
</dbReference>
<dbReference type="EMBL" id="BAABKP010000005">
    <property type="protein sequence ID" value="GAA4799341.1"/>
    <property type="molecule type" value="Genomic_DNA"/>
</dbReference>
<accession>A0ABP9BRA1</accession>
<organism evidence="2 3">
    <name type="scientific">Rothia endophytica</name>
    <dbReference type="NCBI Taxonomy" id="1324766"/>
    <lineage>
        <taxon>Bacteria</taxon>
        <taxon>Bacillati</taxon>
        <taxon>Actinomycetota</taxon>
        <taxon>Actinomycetes</taxon>
        <taxon>Micrococcales</taxon>
        <taxon>Micrococcaceae</taxon>
        <taxon>Rothia</taxon>
    </lineage>
</organism>
<dbReference type="Proteomes" id="UP001500187">
    <property type="component" value="Unassembled WGS sequence"/>
</dbReference>
<dbReference type="RefSeq" id="WP_345446906.1">
    <property type="nucleotide sequence ID" value="NZ_BAABKP010000005.1"/>
</dbReference>
<dbReference type="InterPro" id="IPR000182">
    <property type="entry name" value="GNAT_dom"/>
</dbReference>
<dbReference type="SUPFAM" id="SSF55729">
    <property type="entry name" value="Acyl-CoA N-acyltransferases (Nat)"/>
    <property type="match status" value="1"/>
</dbReference>
<sequence>MDFEIRAPREDEALAWEKLRIVSWRKAYAHDFTADTFAQQEAQVPVRAAVFAEWIASTANTGQDVQDQLGQRRKALVAARTDGGTSLDMPEVGSLLGLAFATCMPYETQKLEILYLLPEAFGTGVAQALMKGVLVDGPAELEVLTTNARAIRFYEKEGFAIASTDEFAGRKTYIMKRA</sequence>
<feature type="domain" description="N-acetyltransferase" evidence="1">
    <location>
        <begin position="44"/>
        <end position="178"/>
    </location>
</feature>
<evidence type="ECO:0000313" key="3">
    <source>
        <dbReference type="Proteomes" id="UP001500187"/>
    </source>
</evidence>
<protein>
    <recommendedName>
        <fullName evidence="1">N-acetyltransferase domain-containing protein</fullName>
    </recommendedName>
</protein>
<dbReference type="Gene3D" id="3.40.630.30">
    <property type="match status" value="1"/>
</dbReference>
<comment type="caution">
    <text evidence="2">The sequence shown here is derived from an EMBL/GenBank/DDBJ whole genome shotgun (WGS) entry which is preliminary data.</text>
</comment>
<evidence type="ECO:0000259" key="1">
    <source>
        <dbReference type="PROSITE" id="PS51186"/>
    </source>
</evidence>
<evidence type="ECO:0000313" key="2">
    <source>
        <dbReference type="EMBL" id="GAA4799341.1"/>
    </source>
</evidence>